<gene>
    <name evidence="1" type="ORF">BDV23DRAFT_153418</name>
</gene>
<dbReference type="AlphaFoldDB" id="A0A5N7CC72"/>
<dbReference type="PANTHER" id="PTHR39401:SF1">
    <property type="entry name" value="SNOAL-LIKE DOMAIN-CONTAINING PROTEIN"/>
    <property type="match status" value="1"/>
</dbReference>
<reference evidence="1" key="1">
    <citation type="submission" date="2019-04" db="EMBL/GenBank/DDBJ databases">
        <title>Friends and foes A comparative genomics studyof 23 Aspergillus species from section Flavi.</title>
        <authorList>
            <consortium name="DOE Joint Genome Institute"/>
            <person name="Kjaerbolling I."/>
            <person name="Vesth T."/>
            <person name="Frisvad J.C."/>
            <person name="Nybo J.L."/>
            <person name="Theobald S."/>
            <person name="Kildgaard S."/>
            <person name="Isbrandt T."/>
            <person name="Kuo A."/>
            <person name="Sato A."/>
            <person name="Lyhne E.K."/>
            <person name="Kogle M.E."/>
            <person name="Wiebenga A."/>
            <person name="Kun R.S."/>
            <person name="Lubbers R.J."/>
            <person name="Makela M.R."/>
            <person name="Barry K."/>
            <person name="Chovatia M."/>
            <person name="Clum A."/>
            <person name="Daum C."/>
            <person name="Haridas S."/>
            <person name="He G."/>
            <person name="LaButti K."/>
            <person name="Lipzen A."/>
            <person name="Mondo S."/>
            <person name="Riley R."/>
            <person name="Salamov A."/>
            <person name="Simmons B.A."/>
            <person name="Magnuson J.K."/>
            <person name="Henrissat B."/>
            <person name="Mortensen U.H."/>
            <person name="Larsen T.O."/>
            <person name="Devries R.P."/>
            <person name="Grigoriev I.V."/>
            <person name="Machida M."/>
            <person name="Baker S.E."/>
            <person name="Andersen M.R."/>
        </authorList>
    </citation>
    <scope>NUCLEOTIDE SEQUENCE [LARGE SCALE GENOMIC DNA]</scope>
    <source>
        <strain evidence="1">IBT 14317</strain>
    </source>
</reference>
<dbReference type="OrthoDB" id="3468019at2759"/>
<proteinExistence type="predicted"/>
<protein>
    <recommendedName>
        <fullName evidence="2">SnoaL-like domain-containing protein</fullName>
    </recommendedName>
</protein>
<accession>A0A5N7CC72</accession>
<dbReference type="SUPFAM" id="SSF54427">
    <property type="entry name" value="NTF2-like"/>
    <property type="match status" value="1"/>
</dbReference>
<evidence type="ECO:0000313" key="1">
    <source>
        <dbReference type="EMBL" id="KAE8391358.1"/>
    </source>
</evidence>
<organism evidence="1">
    <name type="scientific">Petromyces alliaceus</name>
    <name type="common">Aspergillus alliaceus</name>
    <dbReference type="NCBI Taxonomy" id="209559"/>
    <lineage>
        <taxon>Eukaryota</taxon>
        <taxon>Fungi</taxon>
        <taxon>Dikarya</taxon>
        <taxon>Ascomycota</taxon>
        <taxon>Pezizomycotina</taxon>
        <taxon>Eurotiomycetes</taxon>
        <taxon>Eurotiomycetidae</taxon>
        <taxon>Eurotiales</taxon>
        <taxon>Aspergillaceae</taxon>
        <taxon>Aspergillus</taxon>
        <taxon>Aspergillus subgen. Circumdati</taxon>
    </lineage>
</organism>
<dbReference type="EMBL" id="ML735246">
    <property type="protein sequence ID" value="KAE8391358.1"/>
    <property type="molecule type" value="Genomic_DNA"/>
</dbReference>
<sequence length="141" mass="16227">MSYNLTINPILSPPNSDSLISFLESFYKTSDTEFLHEKYVQSFTEDATLIMGSKVANGSKEILNLRQGLWTHVKSRKHFPTRVYFGGDRELMLYGTVSYVLKADAENEIEVPWAGRVVFDEKEVKMRFYQVYLDPTAQSGR</sequence>
<evidence type="ECO:0008006" key="2">
    <source>
        <dbReference type="Google" id="ProtNLM"/>
    </source>
</evidence>
<dbReference type="Proteomes" id="UP000326877">
    <property type="component" value="Unassembled WGS sequence"/>
</dbReference>
<dbReference type="PANTHER" id="PTHR39401">
    <property type="entry name" value="SNOAL-LIKE DOMAIN-CONTAINING PROTEIN"/>
    <property type="match status" value="1"/>
</dbReference>
<dbReference type="InterPro" id="IPR032710">
    <property type="entry name" value="NTF2-like_dom_sf"/>
</dbReference>
<name>A0A5N7CC72_PETAA</name>